<dbReference type="PANTHER" id="PTHR46401">
    <property type="entry name" value="GLYCOSYLTRANSFERASE WBBK-RELATED"/>
    <property type="match status" value="1"/>
</dbReference>
<reference evidence="4 5" key="1">
    <citation type="submission" date="2019-03" db="EMBL/GenBank/DDBJ databases">
        <title>Genomic Encyclopedia of Type Strains, Phase IV (KMG-IV): sequencing the most valuable type-strain genomes for metagenomic binning, comparative biology and taxonomic classification.</title>
        <authorList>
            <person name="Goeker M."/>
        </authorList>
    </citation>
    <scope>NUCLEOTIDE SEQUENCE [LARGE SCALE GENOMIC DNA]</scope>
    <source>
        <strain evidence="4 5">DSM 102969</strain>
    </source>
</reference>
<name>A0A4V3CWU6_9HYPH</name>
<feature type="transmembrane region" description="Helical" evidence="2">
    <location>
        <begin position="202"/>
        <end position="222"/>
    </location>
</feature>
<organism evidence="4 5">
    <name type="scientific">Oharaeibacter diazotrophicus</name>
    <dbReference type="NCBI Taxonomy" id="1920512"/>
    <lineage>
        <taxon>Bacteria</taxon>
        <taxon>Pseudomonadati</taxon>
        <taxon>Pseudomonadota</taxon>
        <taxon>Alphaproteobacteria</taxon>
        <taxon>Hyphomicrobiales</taxon>
        <taxon>Pleomorphomonadaceae</taxon>
        <taxon>Oharaeibacter</taxon>
    </lineage>
</organism>
<feature type="transmembrane region" description="Helical" evidence="2">
    <location>
        <begin position="81"/>
        <end position="101"/>
    </location>
</feature>
<dbReference type="CDD" id="cd03809">
    <property type="entry name" value="GT4_MtfB-like"/>
    <property type="match status" value="1"/>
</dbReference>
<keyword evidence="5" id="KW-1185">Reference proteome</keyword>
<feature type="transmembrane region" description="Helical" evidence="2">
    <location>
        <begin position="441"/>
        <end position="464"/>
    </location>
</feature>
<dbReference type="Pfam" id="PF00534">
    <property type="entry name" value="Glycos_transf_1"/>
    <property type="match status" value="1"/>
</dbReference>
<feature type="transmembrane region" description="Helical" evidence="2">
    <location>
        <begin position="285"/>
        <end position="302"/>
    </location>
</feature>
<feature type="transmembrane region" description="Helical" evidence="2">
    <location>
        <begin position="163"/>
        <end position="190"/>
    </location>
</feature>
<dbReference type="EMBL" id="SNXY01000006">
    <property type="protein sequence ID" value="TDP87728.1"/>
    <property type="molecule type" value="Genomic_DNA"/>
</dbReference>
<keyword evidence="2" id="KW-0812">Transmembrane</keyword>
<feature type="transmembrane region" description="Helical" evidence="2">
    <location>
        <begin position="380"/>
        <end position="399"/>
    </location>
</feature>
<evidence type="ECO:0000256" key="1">
    <source>
        <dbReference type="ARBA" id="ARBA00022679"/>
    </source>
</evidence>
<feature type="transmembrane region" description="Helical" evidence="2">
    <location>
        <begin position="322"/>
        <end position="344"/>
    </location>
</feature>
<dbReference type="Proteomes" id="UP000294547">
    <property type="component" value="Unassembled WGS sequence"/>
</dbReference>
<sequence length="842" mass="87059">MLRSFLIYLPSVALARGGAFLVTFAATHALAPAAFGYFALVMLIGEFADQSAANWIRVALARFGAGEAGVSRGFALAMARVLAACAVVAVAGTAAIAGWLAPERAGTVALAAGAYVGATTLTRFGLTLVQTTGAAGRASLLETLRALAVLVGSLAGFRLSGEFLLPSLLASLGTAVVGLAALAVGLAATDPRLPRKVPLRRVAAYAAPLVALTVLSQVIAGLDKAMLKSLGDAASLGVYVAAFTVGRAGFDILGTAFNQGAFVRLAALWNAGRHREAEGELRRQVALLAAVFLPAVGTLLSARDAVALALFPDAYRDAFHDVIPWVALGAVALNLKYFAFDAVFHMHERNLRQLPALVAGAATSAAIGWAFAGADPAWTAARMFAGGALAALAVTVLLSRRLAPVALPGRAIVVAAVLGLAVEAVGMVLRNHLFDDLPALAVVALIGAVGVLACAASLAVALLLEAPDRRGVALALVSTDPDRITGITSYAAGLFPAIAAAAGRPVTVYTNVDPALLPGLDAARIVRLPGKPRGLPFKLYEPLVHQGAVIAARLAGARTYLSATPVGAPLPVIDQIVTIHDFYDFDRSQRPLRSVVYALLAWRWSALVSRAVVCVSDATREEARALMPAFAGRCTVVKEASKFRDDDRDPPAGPPADFLMVANIQPNKNAEGLLDALARAERRGERPVVRWIGSDRGGAIARWAAANPMPAGFVALGALPDAELRSAIRAAVALVVPSRKEGFCLPVLEAQALGTPVIAADIPILREVAGAGALFVPLDDPDALTAAMAHLAGDPALRDRLARAGRANARGYSWSRAAAETLALVDGLDHGRRHGLVVAGRA</sequence>
<dbReference type="OrthoDB" id="8045767at2"/>
<dbReference type="Gene3D" id="3.40.50.2000">
    <property type="entry name" value="Glycogen Phosphorylase B"/>
    <property type="match status" value="2"/>
</dbReference>
<dbReference type="AlphaFoldDB" id="A0A4V3CWU6"/>
<dbReference type="PANTHER" id="PTHR46401:SF2">
    <property type="entry name" value="GLYCOSYLTRANSFERASE WBBK-RELATED"/>
    <property type="match status" value="1"/>
</dbReference>
<keyword evidence="1 4" id="KW-0808">Transferase</keyword>
<dbReference type="GO" id="GO:0016757">
    <property type="term" value="F:glycosyltransferase activity"/>
    <property type="evidence" value="ECO:0007669"/>
    <property type="project" value="InterPro"/>
</dbReference>
<comment type="caution">
    <text evidence="4">The sequence shown here is derived from an EMBL/GenBank/DDBJ whole genome shotgun (WGS) entry which is preliminary data.</text>
</comment>
<accession>A0A4V3CWU6</accession>
<feature type="transmembrane region" description="Helical" evidence="2">
    <location>
        <begin position="356"/>
        <end position="374"/>
    </location>
</feature>
<dbReference type="InterPro" id="IPR001296">
    <property type="entry name" value="Glyco_trans_1"/>
</dbReference>
<evidence type="ECO:0000259" key="3">
    <source>
        <dbReference type="Pfam" id="PF00534"/>
    </source>
</evidence>
<proteinExistence type="predicted"/>
<dbReference type="SUPFAM" id="SSF53756">
    <property type="entry name" value="UDP-Glycosyltransferase/glycogen phosphorylase"/>
    <property type="match status" value="1"/>
</dbReference>
<dbReference type="RefSeq" id="WP_126541554.1">
    <property type="nucleotide sequence ID" value="NZ_BSPM01000008.1"/>
</dbReference>
<evidence type="ECO:0000313" key="5">
    <source>
        <dbReference type="Proteomes" id="UP000294547"/>
    </source>
</evidence>
<feature type="domain" description="Glycosyl transferase family 1" evidence="3">
    <location>
        <begin position="653"/>
        <end position="806"/>
    </location>
</feature>
<protein>
    <submittedName>
        <fullName evidence="4">Glycosyltransferase involved in cell wall biosynthesis</fullName>
    </submittedName>
</protein>
<feature type="transmembrane region" description="Helical" evidence="2">
    <location>
        <begin position="107"/>
        <end position="126"/>
    </location>
</feature>
<feature type="transmembrane region" description="Helical" evidence="2">
    <location>
        <begin position="234"/>
        <end position="254"/>
    </location>
</feature>
<keyword evidence="2" id="KW-0472">Membrane</keyword>
<gene>
    <name evidence="4" type="ORF">EDD54_1627</name>
</gene>
<evidence type="ECO:0000256" key="2">
    <source>
        <dbReference type="SAM" id="Phobius"/>
    </source>
</evidence>
<evidence type="ECO:0000313" key="4">
    <source>
        <dbReference type="EMBL" id="TDP87728.1"/>
    </source>
</evidence>
<feature type="transmembrane region" description="Helical" evidence="2">
    <location>
        <begin position="411"/>
        <end position="429"/>
    </location>
</feature>
<keyword evidence="2" id="KW-1133">Transmembrane helix</keyword>
<feature type="transmembrane region" description="Helical" evidence="2">
    <location>
        <begin position="29"/>
        <end position="48"/>
    </location>
</feature>